<dbReference type="AlphaFoldDB" id="A0A1F4TTM1"/>
<dbReference type="Proteomes" id="UP000178951">
    <property type="component" value="Unassembled WGS sequence"/>
</dbReference>
<gene>
    <name evidence="2" type="ORF">A2311_00465</name>
</gene>
<dbReference type="STRING" id="1802583.A2311_00465"/>
<keyword evidence="1" id="KW-1133">Transmembrane helix</keyword>
<feature type="transmembrane region" description="Helical" evidence="1">
    <location>
        <begin position="36"/>
        <end position="55"/>
    </location>
</feature>
<name>A0A1F4TTM1_UNCSA</name>
<proteinExistence type="predicted"/>
<evidence type="ECO:0000313" key="3">
    <source>
        <dbReference type="Proteomes" id="UP000178951"/>
    </source>
</evidence>
<reference evidence="2 3" key="1">
    <citation type="journal article" date="2016" name="Nat. Commun.">
        <title>Thousands of microbial genomes shed light on interconnected biogeochemical processes in an aquifer system.</title>
        <authorList>
            <person name="Anantharaman K."/>
            <person name="Brown C.T."/>
            <person name="Hug L.A."/>
            <person name="Sharon I."/>
            <person name="Castelle C.J."/>
            <person name="Probst A.J."/>
            <person name="Thomas B.C."/>
            <person name="Singh A."/>
            <person name="Wilkins M.J."/>
            <person name="Karaoz U."/>
            <person name="Brodie E.L."/>
            <person name="Williams K.H."/>
            <person name="Hubbard S.S."/>
            <person name="Banfield J.F."/>
        </authorList>
    </citation>
    <scope>NUCLEOTIDE SEQUENCE [LARGE SCALE GENOMIC DNA]</scope>
</reference>
<accession>A0A1F4TTM1</accession>
<comment type="caution">
    <text evidence="2">The sequence shown here is derived from an EMBL/GenBank/DDBJ whole genome shotgun (WGS) entry which is preliminary data.</text>
</comment>
<keyword evidence="1" id="KW-0812">Transmembrane</keyword>
<keyword evidence="1" id="KW-0472">Membrane</keyword>
<protein>
    <submittedName>
        <fullName evidence="2">Uncharacterized protein</fullName>
    </submittedName>
</protein>
<dbReference type="EMBL" id="MEUF01000019">
    <property type="protein sequence ID" value="OGC36074.1"/>
    <property type="molecule type" value="Genomic_DNA"/>
</dbReference>
<sequence>MNQMVFMSVLLVFVLLGFAYIVLVMANKEAGIMKTSGQVIAAVIAVVALVVFVYGGSQMGKMGGMNCPGMMGEGKMMKMPGMQKMMPGKMMQQCPKMP</sequence>
<evidence type="ECO:0000256" key="1">
    <source>
        <dbReference type="SAM" id="Phobius"/>
    </source>
</evidence>
<evidence type="ECO:0000313" key="2">
    <source>
        <dbReference type="EMBL" id="OGC36074.1"/>
    </source>
</evidence>
<organism evidence="2 3">
    <name type="scientific">candidate division WOR-1 bacterium RIFOXYB2_FULL_48_7</name>
    <dbReference type="NCBI Taxonomy" id="1802583"/>
    <lineage>
        <taxon>Bacteria</taxon>
        <taxon>Bacillati</taxon>
        <taxon>Saganbacteria</taxon>
    </lineage>
</organism>